<feature type="domain" description="Recombinase zinc beta ribbon" evidence="2">
    <location>
        <begin position="52"/>
        <end position="111"/>
    </location>
</feature>
<dbReference type="AlphaFoldDB" id="A0A5C6CL13"/>
<evidence type="ECO:0000313" key="3">
    <source>
        <dbReference type="EMBL" id="TWU23509.1"/>
    </source>
</evidence>
<evidence type="ECO:0000259" key="2">
    <source>
        <dbReference type="Pfam" id="PF13408"/>
    </source>
</evidence>
<protein>
    <recommendedName>
        <fullName evidence="2">Recombinase zinc beta ribbon domain-containing protein</fullName>
    </recommendedName>
</protein>
<accession>A0A5C6CL13</accession>
<dbReference type="PANTHER" id="PTHR30461:SF23">
    <property type="entry name" value="DNA RECOMBINASE-RELATED"/>
    <property type="match status" value="1"/>
</dbReference>
<proteinExistence type="predicted"/>
<dbReference type="GO" id="GO:0000150">
    <property type="term" value="F:DNA strand exchange activity"/>
    <property type="evidence" value="ECO:0007669"/>
    <property type="project" value="TreeGrafter"/>
</dbReference>
<organism evidence="3 4">
    <name type="scientific">Novipirellula artificiosorum</name>
    <dbReference type="NCBI Taxonomy" id="2528016"/>
    <lineage>
        <taxon>Bacteria</taxon>
        <taxon>Pseudomonadati</taxon>
        <taxon>Planctomycetota</taxon>
        <taxon>Planctomycetia</taxon>
        <taxon>Pirellulales</taxon>
        <taxon>Pirellulaceae</taxon>
        <taxon>Novipirellula</taxon>
    </lineage>
</organism>
<dbReference type="OrthoDB" id="244546at2"/>
<evidence type="ECO:0000256" key="1">
    <source>
        <dbReference type="SAM" id="Coils"/>
    </source>
</evidence>
<keyword evidence="1" id="KW-0175">Coiled coil</keyword>
<dbReference type="Proteomes" id="UP000319143">
    <property type="component" value="Unassembled WGS sequence"/>
</dbReference>
<name>A0A5C6CL13_9BACT</name>
<sequence>MPEENWLVNLRDHHEGYITFEQYTKNLDQLSRNRTNTQEMVLSGPAREGLALLQGLLVCGCCGHRLTPRYQGNGGIYPTYQCNWRKREGLSTKACLTVQCPPLDGAIERRVLEVLSNDQIQLAIDAFDVVSHRHEQIDAQWKMRLQRAEYEAELAQRRYEQVDPSNRLVAVTLEQRWNDALIELQDVKDQIDRLQQQSRKLTSQQRDEVLELAKNLPKLWHNTTTAWKDKKRILQLLISDITVKKTESRVVLLQVRWQGGVCEELHVELPQSVAERWRHDEALIERVRDLARTLDDGQIADRFNDEGLNTNKGNAFTIKSIKWIRHRHDIPRADNRKAGELTVKELAKQLGVRIGVVYYWINKGLITGRRHNAGSPYLLAITPELEQELVKRVAQSTRIKPQ</sequence>
<dbReference type="RefSeq" id="WP_146531729.1">
    <property type="nucleotide sequence ID" value="NZ_SJPV01000044.1"/>
</dbReference>
<dbReference type="InterPro" id="IPR025827">
    <property type="entry name" value="Zn_ribbon_recom_dom"/>
</dbReference>
<gene>
    <name evidence="3" type="ORF">Poly41_71090</name>
</gene>
<feature type="coiled-coil region" evidence="1">
    <location>
        <begin position="177"/>
        <end position="204"/>
    </location>
</feature>
<dbReference type="InterPro" id="IPR050639">
    <property type="entry name" value="SSR_resolvase"/>
</dbReference>
<dbReference type="Pfam" id="PF13408">
    <property type="entry name" value="Zn_ribbon_recom"/>
    <property type="match status" value="1"/>
</dbReference>
<keyword evidence="4" id="KW-1185">Reference proteome</keyword>
<reference evidence="3 4" key="1">
    <citation type="submission" date="2019-02" db="EMBL/GenBank/DDBJ databases">
        <title>Deep-cultivation of Planctomycetes and their phenomic and genomic characterization uncovers novel biology.</title>
        <authorList>
            <person name="Wiegand S."/>
            <person name="Jogler M."/>
            <person name="Boedeker C."/>
            <person name="Pinto D."/>
            <person name="Vollmers J."/>
            <person name="Rivas-Marin E."/>
            <person name="Kohn T."/>
            <person name="Peeters S.H."/>
            <person name="Heuer A."/>
            <person name="Rast P."/>
            <person name="Oberbeckmann S."/>
            <person name="Bunk B."/>
            <person name="Jeske O."/>
            <person name="Meyerdierks A."/>
            <person name="Storesund J.E."/>
            <person name="Kallscheuer N."/>
            <person name="Luecker S."/>
            <person name="Lage O.M."/>
            <person name="Pohl T."/>
            <person name="Merkel B.J."/>
            <person name="Hornburger P."/>
            <person name="Mueller R.-W."/>
            <person name="Bruemmer F."/>
            <person name="Labrenz M."/>
            <person name="Spormann A.M."/>
            <person name="Op Den Camp H."/>
            <person name="Overmann J."/>
            <person name="Amann R."/>
            <person name="Jetten M.S.M."/>
            <person name="Mascher T."/>
            <person name="Medema M.H."/>
            <person name="Devos D.P."/>
            <person name="Kaster A.-K."/>
            <person name="Ovreas L."/>
            <person name="Rohde M."/>
            <person name="Galperin M.Y."/>
            <person name="Jogler C."/>
        </authorList>
    </citation>
    <scope>NUCLEOTIDE SEQUENCE [LARGE SCALE GENOMIC DNA]</scope>
    <source>
        <strain evidence="3 4">Poly41</strain>
    </source>
</reference>
<evidence type="ECO:0000313" key="4">
    <source>
        <dbReference type="Proteomes" id="UP000319143"/>
    </source>
</evidence>
<dbReference type="EMBL" id="SJPV01000044">
    <property type="protein sequence ID" value="TWU23509.1"/>
    <property type="molecule type" value="Genomic_DNA"/>
</dbReference>
<dbReference type="PANTHER" id="PTHR30461">
    <property type="entry name" value="DNA-INVERTASE FROM LAMBDOID PROPHAGE"/>
    <property type="match status" value="1"/>
</dbReference>
<comment type="caution">
    <text evidence="3">The sequence shown here is derived from an EMBL/GenBank/DDBJ whole genome shotgun (WGS) entry which is preliminary data.</text>
</comment>